<sequence length="157" mass="17812">MPSIGRDASGLVVKGGFRGSFWDKKLGEKLDKFGKGLDSVQKDNEAVNAKVEALSKWKEERPKITSMCESEGSYAGDNLMRVVEEGEGAHSLPWGKDLKRLHQGPYSVEEYHKEMEMDMLRAQIKESEEAKRERSYPALREKSKMLWSYNVIGIKVS</sequence>
<dbReference type="Proteomes" id="UP000257109">
    <property type="component" value="Unassembled WGS sequence"/>
</dbReference>
<organism evidence="1 2">
    <name type="scientific">Mucuna pruriens</name>
    <name type="common">Velvet bean</name>
    <name type="synonym">Dolichos pruriens</name>
    <dbReference type="NCBI Taxonomy" id="157652"/>
    <lineage>
        <taxon>Eukaryota</taxon>
        <taxon>Viridiplantae</taxon>
        <taxon>Streptophyta</taxon>
        <taxon>Embryophyta</taxon>
        <taxon>Tracheophyta</taxon>
        <taxon>Spermatophyta</taxon>
        <taxon>Magnoliopsida</taxon>
        <taxon>eudicotyledons</taxon>
        <taxon>Gunneridae</taxon>
        <taxon>Pentapetalae</taxon>
        <taxon>rosids</taxon>
        <taxon>fabids</taxon>
        <taxon>Fabales</taxon>
        <taxon>Fabaceae</taxon>
        <taxon>Papilionoideae</taxon>
        <taxon>50 kb inversion clade</taxon>
        <taxon>NPAAA clade</taxon>
        <taxon>indigoferoid/millettioid clade</taxon>
        <taxon>Phaseoleae</taxon>
        <taxon>Mucuna</taxon>
    </lineage>
</organism>
<name>A0A371FPL9_MUCPR</name>
<keyword evidence="2" id="KW-1185">Reference proteome</keyword>
<dbReference type="AlphaFoldDB" id="A0A371FPL9"/>
<gene>
    <name evidence="1" type="ORF">CR513_39194</name>
</gene>
<dbReference type="OrthoDB" id="1934635at2759"/>
<evidence type="ECO:0000313" key="1">
    <source>
        <dbReference type="EMBL" id="RDX80279.1"/>
    </source>
</evidence>
<comment type="caution">
    <text evidence="1">The sequence shown here is derived from an EMBL/GenBank/DDBJ whole genome shotgun (WGS) entry which is preliminary data.</text>
</comment>
<protein>
    <submittedName>
        <fullName evidence="1">Uncharacterized protein</fullName>
    </submittedName>
</protein>
<reference evidence="1" key="1">
    <citation type="submission" date="2018-05" db="EMBL/GenBank/DDBJ databases">
        <title>Draft genome of Mucuna pruriens seed.</title>
        <authorList>
            <person name="Nnadi N.E."/>
            <person name="Vos R."/>
            <person name="Hasami M.H."/>
            <person name="Devisetty U.K."/>
            <person name="Aguiy J.C."/>
        </authorList>
    </citation>
    <scope>NUCLEOTIDE SEQUENCE [LARGE SCALE GENOMIC DNA]</scope>
    <source>
        <strain evidence="1">JCA_2017</strain>
    </source>
</reference>
<evidence type="ECO:0000313" key="2">
    <source>
        <dbReference type="Proteomes" id="UP000257109"/>
    </source>
</evidence>
<accession>A0A371FPL9</accession>
<dbReference type="EMBL" id="QJKJ01008270">
    <property type="protein sequence ID" value="RDX80279.1"/>
    <property type="molecule type" value="Genomic_DNA"/>
</dbReference>
<feature type="non-terminal residue" evidence="1">
    <location>
        <position position="1"/>
    </location>
</feature>
<proteinExistence type="predicted"/>